<dbReference type="Proteomes" id="UP000194931">
    <property type="component" value="Unassembled WGS sequence"/>
</dbReference>
<evidence type="ECO:0000313" key="2">
    <source>
        <dbReference type="Proteomes" id="UP000194931"/>
    </source>
</evidence>
<reference evidence="2" key="1">
    <citation type="submission" date="2014-06" db="EMBL/GenBank/DDBJ databases">
        <authorList>
            <person name="Winans N.J."/>
            <person name="Newell P.D."/>
            <person name="Douglas A.E."/>
        </authorList>
    </citation>
    <scope>NUCLEOTIDE SEQUENCE [LARGE SCALE GENOMIC DNA]</scope>
</reference>
<name>A0A252BUL7_9PROT</name>
<dbReference type="EMBL" id="JOPJ01000012">
    <property type="protein sequence ID" value="OUJ12620.1"/>
    <property type="molecule type" value="Genomic_DNA"/>
</dbReference>
<proteinExistence type="predicted"/>
<dbReference type="STRING" id="1236501.GCA_000613865_02328"/>
<dbReference type="RefSeq" id="WP_086639180.1">
    <property type="nucleotide sequence ID" value="NZ_JOPJ01000012.1"/>
</dbReference>
<comment type="caution">
    <text evidence="1">The sequence shown here is derived from an EMBL/GenBank/DDBJ whole genome shotgun (WGS) entry which is preliminary data.</text>
</comment>
<organism evidence="1 2">
    <name type="scientific">Acetobacter okinawensis</name>
    <dbReference type="NCBI Taxonomy" id="1076594"/>
    <lineage>
        <taxon>Bacteria</taxon>
        <taxon>Pseudomonadati</taxon>
        <taxon>Pseudomonadota</taxon>
        <taxon>Alphaproteobacteria</taxon>
        <taxon>Acetobacterales</taxon>
        <taxon>Acetobacteraceae</taxon>
        <taxon>Acetobacter</taxon>
    </lineage>
</organism>
<sequence>MYKYAVSFVNQAYTNIRDNTIPSKSNTDANSIQATFSGSGEVYANDLKEARVDANEKFVDKTIKNIMQEKNSGGFYA</sequence>
<keyword evidence="2" id="KW-1185">Reference proteome</keyword>
<dbReference type="AlphaFoldDB" id="A0A252BUL7"/>
<evidence type="ECO:0000313" key="1">
    <source>
        <dbReference type="EMBL" id="OUJ12620.1"/>
    </source>
</evidence>
<dbReference type="OrthoDB" id="7220722at2"/>
<accession>A0A252BUL7</accession>
<gene>
    <name evidence="1" type="ORF">HK26_01565</name>
</gene>
<protein>
    <submittedName>
        <fullName evidence="1">Uncharacterized protein</fullName>
    </submittedName>
</protein>